<dbReference type="PANTHER" id="PTHR11059">
    <property type="entry name" value="DNA REPAIR PROTEIN RECN"/>
    <property type="match status" value="1"/>
</dbReference>
<accession>A0A831L9G4</accession>
<dbReference type="Gene3D" id="3.40.50.300">
    <property type="entry name" value="P-loop containing nucleotide triphosphate hydrolases"/>
    <property type="match status" value="1"/>
</dbReference>
<evidence type="ECO:0000256" key="5">
    <source>
        <dbReference type="ARBA" id="ARBA00022763"/>
    </source>
</evidence>
<dbReference type="EMBL" id="DSDK01000147">
    <property type="protein sequence ID" value="HDR50514.1"/>
    <property type="molecule type" value="Genomic_DNA"/>
</dbReference>
<sequence>MLTKLAVSNYALISNLEVEFHSGLNSVTGETGAGKSIILGALGLILGNRADLSVLKNRDEKCIVEGIFDVGNYELQPFFNENDLDYDNLTILRREITPSGKSRAFINDTPVTLKTMRELGLQLIDIHSQHQNLEPGNRKFQLTLVDAVAGTGKLLSEYRGLYQHFNSLKKNLEALVEKSENERADLDYWQFQFNQLDEAMLQENEQEELETELEQLTHAEEIKSAFSEVQQLLDDERFSVVQQINESHKKLES</sequence>
<evidence type="ECO:0000256" key="2">
    <source>
        <dbReference type="ARBA" id="ARBA00009441"/>
    </source>
</evidence>
<dbReference type="PANTHER" id="PTHR11059:SF0">
    <property type="entry name" value="DNA REPAIR PROTEIN RECN"/>
    <property type="match status" value="1"/>
</dbReference>
<comment type="similarity">
    <text evidence="2">Belongs to the RecN family.</text>
</comment>
<feature type="non-terminal residue" evidence="11">
    <location>
        <position position="253"/>
    </location>
</feature>
<dbReference type="Proteomes" id="UP000886047">
    <property type="component" value="Unassembled WGS sequence"/>
</dbReference>
<evidence type="ECO:0000256" key="3">
    <source>
        <dbReference type="ARBA" id="ARBA00021315"/>
    </source>
</evidence>
<evidence type="ECO:0000259" key="10">
    <source>
        <dbReference type="Pfam" id="PF13476"/>
    </source>
</evidence>
<evidence type="ECO:0000256" key="6">
    <source>
        <dbReference type="ARBA" id="ARBA00022840"/>
    </source>
</evidence>
<organism evidence="11">
    <name type="scientific">Mariniphaga anaerophila</name>
    <dbReference type="NCBI Taxonomy" id="1484053"/>
    <lineage>
        <taxon>Bacteria</taxon>
        <taxon>Pseudomonadati</taxon>
        <taxon>Bacteroidota</taxon>
        <taxon>Bacteroidia</taxon>
        <taxon>Marinilabiliales</taxon>
        <taxon>Prolixibacteraceae</taxon>
        <taxon>Mariniphaga</taxon>
    </lineage>
</organism>
<dbReference type="GO" id="GO:0006310">
    <property type="term" value="P:DNA recombination"/>
    <property type="evidence" value="ECO:0007669"/>
    <property type="project" value="InterPro"/>
</dbReference>
<dbReference type="InterPro" id="IPR004604">
    <property type="entry name" value="DNA_recomb/repair_RecN"/>
</dbReference>
<dbReference type="CDD" id="cd03241">
    <property type="entry name" value="ABC_RecN"/>
    <property type="match status" value="1"/>
</dbReference>
<keyword evidence="6" id="KW-0067">ATP-binding</keyword>
<dbReference type="GO" id="GO:0016887">
    <property type="term" value="F:ATP hydrolysis activity"/>
    <property type="evidence" value="ECO:0007669"/>
    <property type="project" value="InterPro"/>
</dbReference>
<feature type="domain" description="Rad50/SbcC-type AAA" evidence="10">
    <location>
        <begin position="4"/>
        <end position="230"/>
    </location>
</feature>
<keyword evidence="9" id="KW-0175">Coiled coil</keyword>
<dbReference type="InterPro" id="IPR038729">
    <property type="entry name" value="Rad50/SbcC_AAA"/>
</dbReference>
<name>A0A831L9G4_9BACT</name>
<evidence type="ECO:0000313" key="11">
    <source>
        <dbReference type="EMBL" id="HDR50514.1"/>
    </source>
</evidence>
<dbReference type="GO" id="GO:0043590">
    <property type="term" value="C:bacterial nucleoid"/>
    <property type="evidence" value="ECO:0007669"/>
    <property type="project" value="TreeGrafter"/>
</dbReference>
<keyword evidence="5" id="KW-0227">DNA damage</keyword>
<comment type="function">
    <text evidence="1">May be involved in recombinational repair of damaged DNA.</text>
</comment>
<keyword evidence="4" id="KW-0547">Nucleotide-binding</keyword>
<dbReference type="Pfam" id="PF13476">
    <property type="entry name" value="AAA_23"/>
    <property type="match status" value="1"/>
</dbReference>
<dbReference type="GO" id="GO:0005524">
    <property type="term" value="F:ATP binding"/>
    <property type="evidence" value="ECO:0007669"/>
    <property type="project" value="UniProtKB-KW"/>
</dbReference>
<gene>
    <name evidence="11" type="ORF">ENN90_02675</name>
</gene>
<keyword evidence="7" id="KW-0234">DNA repair</keyword>
<proteinExistence type="inferred from homology"/>
<dbReference type="GO" id="GO:0009432">
    <property type="term" value="P:SOS response"/>
    <property type="evidence" value="ECO:0007669"/>
    <property type="project" value="TreeGrafter"/>
</dbReference>
<dbReference type="AlphaFoldDB" id="A0A831L9G4"/>
<reference evidence="11" key="1">
    <citation type="journal article" date="2020" name="mSystems">
        <title>Genome- and Community-Level Interaction Insights into Carbon Utilization and Element Cycling Functions of Hydrothermarchaeota in Hydrothermal Sediment.</title>
        <authorList>
            <person name="Zhou Z."/>
            <person name="Liu Y."/>
            <person name="Xu W."/>
            <person name="Pan J."/>
            <person name="Luo Z.H."/>
            <person name="Li M."/>
        </authorList>
    </citation>
    <scope>NUCLEOTIDE SEQUENCE [LARGE SCALE GENOMIC DNA]</scope>
    <source>
        <strain evidence="11">SpSt-1217</strain>
    </source>
</reference>
<evidence type="ECO:0000256" key="9">
    <source>
        <dbReference type="SAM" id="Coils"/>
    </source>
</evidence>
<protein>
    <recommendedName>
        <fullName evidence="3">DNA repair protein RecN</fullName>
    </recommendedName>
    <alternativeName>
        <fullName evidence="8">Recombination protein N</fullName>
    </alternativeName>
</protein>
<dbReference type="GO" id="GO:0006302">
    <property type="term" value="P:double-strand break repair"/>
    <property type="evidence" value="ECO:0007669"/>
    <property type="project" value="InterPro"/>
</dbReference>
<evidence type="ECO:0000256" key="4">
    <source>
        <dbReference type="ARBA" id="ARBA00022741"/>
    </source>
</evidence>
<dbReference type="SUPFAM" id="SSF52540">
    <property type="entry name" value="P-loop containing nucleoside triphosphate hydrolases"/>
    <property type="match status" value="1"/>
</dbReference>
<comment type="caution">
    <text evidence="11">The sequence shown here is derived from an EMBL/GenBank/DDBJ whole genome shotgun (WGS) entry which is preliminary data.</text>
</comment>
<evidence type="ECO:0000256" key="1">
    <source>
        <dbReference type="ARBA" id="ARBA00003618"/>
    </source>
</evidence>
<feature type="coiled-coil region" evidence="9">
    <location>
        <begin position="162"/>
        <end position="222"/>
    </location>
</feature>
<evidence type="ECO:0000256" key="7">
    <source>
        <dbReference type="ARBA" id="ARBA00023204"/>
    </source>
</evidence>
<evidence type="ECO:0000256" key="8">
    <source>
        <dbReference type="ARBA" id="ARBA00033408"/>
    </source>
</evidence>
<dbReference type="FunFam" id="3.40.50.300:FF:000319">
    <property type="entry name" value="DNA repair protein RecN"/>
    <property type="match status" value="1"/>
</dbReference>
<dbReference type="InterPro" id="IPR027417">
    <property type="entry name" value="P-loop_NTPase"/>
</dbReference>